<sequence length="140" mass="15394">MAKFSPYLLFDGTCAEAMTFYQRCVGGDLVIVRVGDSPVKDQHPASLHDRVVNARLTRGAAELSASDWLHPTRRPRPGNTVAVYLSGCTYNELRTVFAGLSEGADPDLLDELRPMPFGTYGALTDKFGVRWMFQGDAVPQ</sequence>
<dbReference type="Proteomes" id="UP000676325">
    <property type="component" value="Unassembled WGS sequence"/>
</dbReference>
<dbReference type="PANTHER" id="PTHR33990">
    <property type="entry name" value="PROTEIN YJDN-RELATED"/>
    <property type="match status" value="1"/>
</dbReference>
<organism evidence="1 2">
    <name type="scientific">Actinospica acidithermotolerans</name>
    <dbReference type="NCBI Taxonomy" id="2828514"/>
    <lineage>
        <taxon>Bacteria</taxon>
        <taxon>Bacillati</taxon>
        <taxon>Actinomycetota</taxon>
        <taxon>Actinomycetes</taxon>
        <taxon>Catenulisporales</taxon>
        <taxon>Actinospicaceae</taxon>
        <taxon>Actinospica</taxon>
    </lineage>
</organism>
<keyword evidence="2" id="KW-1185">Reference proteome</keyword>
<evidence type="ECO:0000313" key="1">
    <source>
        <dbReference type="EMBL" id="MBR7830332.1"/>
    </source>
</evidence>
<reference evidence="1" key="1">
    <citation type="submission" date="2021-04" db="EMBL/GenBank/DDBJ databases">
        <title>Genome based classification of Actinospica acidithermotolerans sp. nov., an actinobacterium isolated from an Indonesian hot spring.</title>
        <authorList>
            <person name="Kusuma A.B."/>
            <person name="Putra K.E."/>
            <person name="Nafisah S."/>
            <person name="Loh J."/>
            <person name="Nouioui I."/>
            <person name="Goodfellow M."/>
        </authorList>
    </citation>
    <scope>NUCLEOTIDE SEQUENCE</scope>
    <source>
        <strain evidence="1">MGRD01-02</strain>
    </source>
</reference>
<evidence type="ECO:0000313" key="2">
    <source>
        <dbReference type="Proteomes" id="UP000676325"/>
    </source>
</evidence>
<protein>
    <submittedName>
        <fullName evidence="1">VOC family protein</fullName>
    </submittedName>
</protein>
<dbReference type="Gene3D" id="3.10.180.10">
    <property type="entry name" value="2,3-Dihydroxybiphenyl 1,2-Dioxygenase, domain 1"/>
    <property type="match status" value="1"/>
</dbReference>
<dbReference type="AlphaFoldDB" id="A0A941EH02"/>
<dbReference type="RefSeq" id="WP_212521459.1">
    <property type="nucleotide sequence ID" value="NZ_JAGSOH010000126.1"/>
</dbReference>
<proteinExistence type="predicted"/>
<name>A0A941EH02_9ACTN</name>
<dbReference type="SUPFAM" id="SSF54593">
    <property type="entry name" value="Glyoxalase/Bleomycin resistance protein/Dihydroxybiphenyl dioxygenase"/>
    <property type="match status" value="1"/>
</dbReference>
<dbReference type="EMBL" id="JAGSOH010000126">
    <property type="protein sequence ID" value="MBR7830332.1"/>
    <property type="molecule type" value="Genomic_DNA"/>
</dbReference>
<comment type="caution">
    <text evidence="1">The sequence shown here is derived from an EMBL/GenBank/DDBJ whole genome shotgun (WGS) entry which is preliminary data.</text>
</comment>
<dbReference type="PANTHER" id="PTHR33990:SF1">
    <property type="entry name" value="PROTEIN YJDN"/>
    <property type="match status" value="1"/>
</dbReference>
<accession>A0A941EH02</accession>
<dbReference type="InterPro" id="IPR029068">
    <property type="entry name" value="Glyas_Bleomycin-R_OHBP_Dase"/>
</dbReference>
<gene>
    <name evidence="1" type="ORF">KDK95_28780</name>
</gene>